<name>A0A2V5JUG2_9BACL</name>
<gene>
    <name evidence="1" type="ORF">DLM86_30260</name>
</gene>
<reference evidence="1 2" key="1">
    <citation type="submission" date="2018-05" db="EMBL/GenBank/DDBJ databases">
        <title>Paenibacillus flagellatus sp. nov., isolated from selenium mineral soil.</title>
        <authorList>
            <person name="Dai X."/>
        </authorList>
    </citation>
    <scope>NUCLEOTIDE SEQUENCE [LARGE SCALE GENOMIC DNA]</scope>
    <source>
        <strain evidence="1 2">DXL2</strain>
    </source>
</reference>
<dbReference type="AlphaFoldDB" id="A0A2V5JUG2"/>
<organism evidence="1 2">
    <name type="scientific">Paenibacillus flagellatus</name>
    <dbReference type="NCBI Taxonomy" id="2211139"/>
    <lineage>
        <taxon>Bacteria</taxon>
        <taxon>Bacillati</taxon>
        <taxon>Bacillota</taxon>
        <taxon>Bacilli</taxon>
        <taxon>Bacillales</taxon>
        <taxon>Paenibacillaceae</taxon>
        <taxon>Paenibacillus</taxon>
    </lineage>
</organism>
<dbReference type="Proteomes" id="UP000247476">
    <property type="component" value="Unassembled WGS sequence"/>
</dbReference>
<proteinExistence type="predicted"/>
<sequence>MYSNGDKISEDRHFQDHIEHEVPVQIYLDQHHRDIGYVERVTQSFIKVNSTYYNRNLYTFVSRPGY</sequence>
<accession>A0A2V5JUG2</accession>
<keyword evidence="2" id="KW-1185">Reference proteome</keyword>
<dbReference type="EMBL" id="QJVJ01000021">
    <property type="protein sequence ID" value="PYI50219.1"/>
    <property type="molecule type" value="Genomic_DNA"/>
</dbReference>
<evidence type="ECO:0000313" key="2">
    <source>
        <dbReference type="Proteomes" id="UP000247476"/>
    </source>
</evidence>
<comment type="caution">
    <text evidence="1">The sequence shown here is derived from an EMBL/GenBank/DDBJ whole genome shotgun (WGS) entry which is preliminary data.</text>
</comment>
<evidence type="ECO:0000313" key="1">
    <source>
        <dbReference type="EMBL" id="PYI50219.1"/>
    </source>
</evidence>
<protein>
    <submittedName>
        <fullName evidence="1">Uncharacterized protein</fullName>
    </submittedName>
</protein>